<keyword evidence="4" id="KW-0804">Transcription</keyword>
<dbReference type="InterPro" id="IPR036271">
    <property type="entry name" value="Tet_transcr_reg_TetR-rel_C_sf"/>
</dbReference>
<organism evidence="7 8">
    <name type="scientific">Kitasatospora terrestris</name>
    <dbReference type="NCBI Taxonomy" id="258051"/>
    <lineage>
        <taxon>Bacteria</taxon>
        <taxon>Bacillati</taxon>
        <taxon>Actinomycetota</taxon>
        <taxon>Actinomycetes</taxon>
        <taxon>Kitasatosporales</taxon>
        <taxon>Streptomycetaceae</taxon>
        <taxon>Kitasatospora</taxon>
    </lineage>
</organism>
<reference evidence="8" key="1">
    <citation type="journal article" date="2019" name="Int. J. Syst. Evol. Microbiol.">
        <title>The Global Catalogue of Microorganisms (GCM) 10K type strain sequencing project: providing services to taxonomists for standard genome sequencing and annotation.</title>
        <authorList>
            <consortium name="The Broad Institute Genomics Platform"/>
            <consortium name="The Broad Institute Genome Sequencing Center for Infectious Disease"/>
            <person name="Wu L."/>
            <person name="Ma J."/>
        </authorList>
    </citation>
    <scope>NUCLEOTIDE SEQUENCE [LARGE SCALE GENOMIC DNA]</scope>
    <source>
        <strain evidence="8">JCM 13006</strain>
    </source>
</reference>
<proteinExistence type="predicted"/>
<dbReference type="Pfam" id="PF00440">
    <property type="entry name" value="TetR_N"/>
    <property type="match status" value="1"/>
</dbReference>
<keyword evidence="8" id="KW-1185">Reference proteome</keyword>
<protein>
    <submittedName>
        <fullName evidence="7">TetR/AcrR family transcriptional regulator</fullName>
    </submittedName>
</protein>
<keyword evidence="2" id="KW-0805">Transcription regulation</keyword>
<dbReference type="Gene3D" id="1.10.10.60">
    <property type="entry name" value="Homeodomain-like"/>
    <property type="match status" value="1"/>
</dbReference>
<evidence type="ECO:0000259" key="6">
    <source>
        <dbReference type="PROSITE" id="PS50977"/>
    </source>
</evidence>
<comment type="caution">
    <text evidence="7">The sequence shown here is derived from an EMBL/GenBank/DDBJ whole genome shotgun (WGS) entry which is preliminary data.</text>
</comment>
<dbReference type="SUPFAM" id="SSF48498">
    <property type="entry name" value="Tetracyclin repressor-like, C-terminal domain"/>
    <property type="match status" value="1"/>
</dbReference>
<evidence type="ECO:0000313" key="7">
    <source>
        <dbReference type="EMBL" id="GAA4846128.1"/>
    </source>
</evidence>
<dbReference type="PANTHER" id="PTHR30055:SF151">
    <property type="entry name" value="TRANSCRIPTIONAL REGULATORY PROTEIN"/>
    <property type="match status" value="1"/>
</dbReference>
<dbReference type="Proteomes" id="UP001501752">
    <property type="component" value="Unassembled WGS sequence"/>
</dbReference>
<dbReference type="InterPro" id="IPR001647">
    <property type="entry name" value="HTH_TetR"/>
</dbReference>
<dbReference type="PANTHER" id="PTHR30055">
    <property type="entry name" value="HTH-TYPE TRANSCRIPTIONAL REGULATOR RUTR"/>
    <property type="match status" value="1"/>
</dbReference>
<dbReference type="Gene3D" id="1.10.357.10">
    <property type="entry name" value="Tetracycline Repressor, domain 2"/>
    <property type="match status" value="1"/>
</dbReference>
<feature type="domain" description="HTH tetR-type" evidence="6">
    <location>
        <begin position="4"/>
        <end position="64"/>
    </location>
</feature>
<feature type="DNA-binding region" description="H-T-H motif" evidence="5">
    <location>
        <begin position="27"/>
        <end position="46"/>
    </location>
</feature>
<dbReference type="InterPro" id="IPR003012">
    <property type="entry name" value="Tet_transcr_reg_TetR"/>
</dbReference>
<dbReference type="EMBL" id="BAABIS010000001">
    <property type="protein sequence ID" value="GAA4846128.1"/>
    <property type="molecule type" value="Genomic_DNA"/>
</dbReference>
<evidence type="ECO:0000256" key="4">
    <source>
        <dbReference type="ARBA" id="ARBA00023163"/>
    </source>
</evidence>
<dbReference type="InterPro" id="IPR009057">
    <property type="entry name" value="Homeodomain-like_sf"/>
</dbReference>
<keyword evidence="3 5" id="KW-0238">DNA-binding</keyword>
<evidence type="ECO:0000256" key="1">
    <source>
        <dbReference type="ARBA" id="ARBA00022491"/>
    </source>
</evidence>
<name>A0ABP9DI63_9ACTN</name>
<dbReference type="PROSITE" id="PS50977">
    <property type="entry name" value="HTH_TETR_2"/>
    <property type="match status" value="1"/>
</dbReference>
<accession>A0ABP9DI63</accession>
<dbReference type="PRINTS" id="PR00400">
    <property type="entry name" value="TETREPRESSOR"/>
</dbReference>
<evidence type="ECO:0000256" key="2">
    <source>
        <dbReference type="ARBA" id="ARBA00023015"/>
    </source>
</evidence>
<dbReference type="Pfam" id="PF02909">
    <property type="entry name" value="TetR_C_1"/>
    <property type="match status" value="1"/>
</dbReference>
<dbReference type="RefSeq" id="WP_345696735.1">
    <property type="nucleotide sequence ID" value="NZ_BAABIS010000001.1"/>
</dbReference>
<gene>
    <name evidence="7" type="ORF">GCM10023235_23410</name>
</gene>
<evidence type="ECO:0000256" key="5">
    <source>
        <dbReference type="PROSITE-ProRule" id="PRU00335"/>
    </source>
</evidence>
<dbReference type="InterPro" id="IPR004111">
    <property type="entry name" value="Repressor_TetR_C"/>
</dbReference>
<dbReference type="PRINTS" id="PR00455">
    <property type="entry name" value="HTHTETR"/>
</dbReference>
<dbReference type="SUPFAM" id="SSF46689">
    <property type="entry name" value="Homeodomain-like"/>
    <property type="match status" value="1"/>
</dbReference>
<sequence length="226" mass="25062">MAQKLDRAQVVDTALRLLDEVGLEGLTLRRIAAELDCKAPALYWHFANKQALLDELATEMIRRMIAGSEPPTADTPWQHQLALTCRTLRRTLLGHRDGAKVFSGTRLTDTGHTDRFEGQLDSFVRAGFTLPEAVEAYFTAYSFTVGFVIEEQAVHPLPGERAPGYDPAERAERIGPERPLTAAASTDLFTDYERRFERGLAIVTAGIEALHAEAPHAEAPHADRTR</sequence>
<keyword evidence="1" id="KW-0678">Repressor</keyword>
<evidence type="ECO:0000313" key="8">
    <source>
        <dbReference type="Proteomes" id="UP001501752"/>
    </source>
</evidence>
<evidence type="ECO:0000256" key="3">
    <source>
        <dbReference type="ARBA" id="ARBA00023125"/>
    </source>
</evidence>
<dbReference type="InterPro" id="IPR050109">
    <property type="entry name" value="HTH-type_TetR-like_transc_reg"/>
</dbReference>